<dbReference type="Pfam" id="PF00515">
    <property type="entry name" value="TPR_1"/>
    <property type="match status" value="1"/>
</dbReference>
<evidence type="ECO:0000256" key="2">
    <source>
        <dbReference type="SAM" id="SignalP"/>
    </source>
</evidence>
<dbReference type="Pfam" id="PF00144">
    <property type="entry name" value="Beta-lactamase"/>
    <property type="match status" value="1"/>
</dbReference>
<dbReference type="SMART" id="SM00028">
    <property type="entry name" value="TPR"/>
    <property type="match status" value="1"/>
</dbReference>
<sequence>MKNYTLNIALLLSLLFIVSCSEHKGSPDKPKQVHEKIDHYISSLIKADEIPGMAIAVVKDGQIIHKKNYGLANIAHNVPVTDSTLFRVYSTSKLITIVAIFQLIEVGKISLDDPISKYIDHLPELWQNIKIEHLISYSSGLPEYKDFDRYLSDKSMLAKLAKQALHYPKGYKYEYVQTNFWFLQLIIEKITGQKFEEFVKQNQFKNHSNHVVFASNSLVDIPFRVAKYQYNKEYNAYEKTTYEAGPRSLAGNGLNINLNALLDWNTKLDKDQLLKREIKLKMMSPYKYENNPFPFSHGWGIYGPEGKQYYGFAGGGVSAFMKFIDKDISIIILSNGFRNRPVISDAIIYLSGLSDSDLIREERMLNEDIRLAFILNNYTDALKIYKAIKLKNNTLNFERGLNKAGHHYFSKEQIDTSIAIFKLYTNEYPNSSNAFNNLGDAYFNKKQYALAKENYQKSLELNPKNENAKEMLNKLERGI</sequence>
<feature type="domain" description="Beta-lactamase-related" evidence="3">
    <location>
        <begin position="38"/>
        <end position="345"/>
    </location>
</feature>
<dbReference type="RefSeq" id="WP_379666140.1">
    <property type="nucleotide sequence ID" value="NZ_JBHULH010000004.1"/>
</dbReference>
<dbReference type="EMBL" id="JBHULH010000004">
    <property type="protein sequence ID" value="MFD2567430.1"/>
    <property type="molecule type" value="Genomic_DNA"/>
</dbReference>
<keyword evidence="5" id="KW-1185">Reference proteome</keyword>
<dbReference type="InterPro" id="IPR019734">
    <property type="entry name" value="TPR_rpt"/>
</dbReference>
<dbReference type="PROSITE" id="PS51257">
    <property type="entry name" value="PROKAR_LIPOPROTEIN"/>
    <property type="match status" value="1"/>
</dbReference>
<name>A0ABW5LS58_9FLAO</name>
<accession>A0ABW5LS58</accession>
<evidence type="ECO:0000259" key="3">
    <source>
        <dbReference type="Pfam" id="PF00144"/>
    </source>
</evidence>
<dbReference type="Gene3D" id="3.40.710.10">
    <property type="entry name" value="DD-peptidase/beta-lactamase superfamily"/>
    <property type="match status" value="1"/>
</dbReference>
<proteinExistence type="predicted"/>
<evidence type="ECO:0000313" key="5">
    <source>
        <dbReference type="Proteomes" id="UP001597508"/>
    </source>
</evidence>
<evidence type="ECO:0000256" key="1">
    <source>
        <dbReference type="PROSITE-ProRule" id="PRU00339"/>
    </source>
</evidence>
<dbReference type="SUPFAM" id="SSF48452">
    <property type="entry name" value="TPR-like"/>
    <property type="match status" value="1"/>
</dbReference>
<feature type="repeat" description="TPR" evidence="1">
    <location>
        <begin position="432"/>
        <end position="465"/>
    </location>
</feature>
<dbReference type="PANTHER" id="PTHR46825">
    <property type="entry name" value="D-ALANYL-D-ALANINE-CARBOXYPEPTIDASE/ENDOPEPTIDASE AMPH"/>
    <property type="match status" value="1"/>
</dbReference>
<dbReference type="InterPro" id="IPR012338">
    <property type="entry name" value="Beta-lactam/transpept-like"/>
</dbReference>
<dbReference type="InterPro" id="IPR050491">
    <property type="entry name" value="AmpC-like"/>
</dbReference>
<keyword evidence="2" id="KW-0732">Signal</keyword>
<protein>
    <submittedName>
        <fullName evidence="4">Serine hydrolase</fullName>
    </submittedName>
</protein>
<dbReference type="PANTHER" id="PTHR46825:SF9">
    <property type="entry name" value="BETA-LACTAMASE-RELATED DOMAIN-CONTAINING PROTEIN"/>
    <property type="match status" value="1"/>
</dbReference>
<dbReference type="InterPro" id="IPR001466">
    <property type="entry name" value="Beta-lactam-related"/>
</dbReference>
<dbReference type="InterPro" id="IPR011990">
    <property type="entry name" value="TPR-like_helical_dom_sf"/>
</dbReference>
<gene>
    <name evidence="4" type="ORF">ACFSRZ_08600</name>
</gene>
<evidence type="ECO:0000313" key="4">
    <source>
        <dbReference type="EMBL" id="MFD2567430.1"/>
    </source>
</evidence>
<dbReference type="PROSITE" id="PS50005">
    <property type="entry name" value="TPR"/>
    <property type="match status" value="1"/>
</dbReference>
<dbReference type="Proteomes" id="UP001597508">
    <property type="component" value="Unassembled WGS sequence"/>
</dbReference>
<feature type="signal peptide" evidence="2">
    <location>
        <begin position="1"/>
        <end position="24"/>
    </location>
</feature>
<feature type="chain" id="PRO_5045143997" evidence="2">
    <location>
        <begin position="25"/>
        <end position="479"/>
    </location>
</feature>
<organism evidence="4 5">
    <name type="scientific">Pseudotenacibaculum haliotis</name>
    <dbReference type="NCBI Taxonomy" id="1862138"/>
    <lineage>
        <taxon>Bacteria</taxon>
        <taxon>Pseudomonadati</taxon>
        <taxon>Bacteroidota</taxon>
        <taxon>Flavobacteriia</taxon>
        <taxon>Flavobacteriales</taxon>
        <taxon>Flavobacteriaceae</taxon>
        <taxon>Pseudotenacibaculum</taxon>
    </lineage>
</organism>
<keyword evidence="1" id="KW-0802">TPR repeat</keyword>
<reference evidence="5" key="1">
    <citation type="journal article" date="2019" name="Int. J. Syst. Evol. Microbiol.">
        <title>The Global Catalogue of Microorganisms (GCM) 10K type strain sequencing project: providing services to taxonomists for standard genome sequencing and annotation.</title>
        <authorList>
            <consortium name="The Broad Institute Genomics Platform"/>
            <consortium name="The Broad Institute Genome Sequencing Center for Infectious Disease"/>
            <person name="Wu L."/>
            <person name="Ma J."/>
        </authorList>
    </citation>
    <scope>NUCLEOTIDE SEQUENCE [LARGE SCALE GENOMIC DNA]</scope>
    <source>
        <strain evidence="5">KCTC 52127</strain>
    </source>
</reference>
<comment type="caution">
    <text evidence="4">The sequence shown here is derived from an EMBL/GenBank/DDBJ whole genome shotgun (WGS) entry which is preliminary data.</text>
</comment>
<dbReference type="GO" id="GO:0016787">
    <property type="term" value="F:hydrolase activity"/>
    <property type="evidence" value="ECO:0007669"/>
    <property type="project" value="UniProtKB-KW"/>
</dbReference>
<dbReference type="Gene3D" id="1.25.40.10">
    <property type="entry name" value="Tetratricopeptide repeat domain"/>
    <property type="match status" value="1"/>
</dbReference>
<dbReference type="SUPFAM" id="SSF56601">
    <property type="entry name" value="beta-lactamase/transpeptidase-like"/>
    <property type="match status" value="1"/>
</dbReference>
<dbReference type="PROSITE" id="PS50293">
    <property type="entry name" value="TPR_REGION"/>
    <property type="match status" value="1"/>
</dbReference>
<keyword evidence="4" id="KW-0378">Hydrolase</keyword>